<sequence>MTEPKKSIKARLVERINRWMYGQWIVKHVVFVFFLSILAIVHIGNGHYTDNTIRNIGKAQTLLKQQQYEYKTLKAELLYKSRESEIAQSVEKFGLKKLSEPPVNIAQSK</sequence>
<organism evidence="2 3">
    <name type="scientific">Polluticaenibacter yanchengensis</name>
    <dbReference type="NCBI Taxonomy" id="3014562"/>
    <lineage>
        <taxon>Bacteria</taxon>
        <taxon>Pseudomonadati</taxon>
        <taxon>Bacteroidota</taxon>
        <taxon>Chitinophagia</taxon>
        <taxon>Chitinophagales</taxon>
        <taxon>Chitinophagaceae</taxon>
        <taxon>Polluticaenibacter</taxon>
    </lineage>
</organism>
<evidence type="ECO:0000313" key="2">
    <source>
        <dbReference type="EMBL" id="MDA3613655.1"/>
    </source>
</evidence>
<keyword evidence="3" id="KW-1185">Reference proteome</keyword>
<keyword evidence="1" id="KW-0472">Membrane</keyword>
<dbReference type="Pfam" id="PF19579">
    <property type="entry name" value="FtsL_2"/>
    <property type="match status" value="1"/>
</dbReference>
<dbReference type="RefSeq" id="WP_407029983.1">
    <property type="nucleotide sequence ID" value="NZ_JAQGEF010000002.1"/>
</dbReference>
<dbReference type="InterPro" id="IPR045755">
    <property type="entry name" value="FtsL-like"/>
</dbReference>
<reference evidence="2 3" key="1">
    <citation type="submission" date="2022-12" db="EMBL/GenBank/DDBJ databases">
        <title>Chitinophagaceae gen. sp. nov., a new member of the family Chitinophagaceae, isolated from soil in a chemical factory.</title>
        <authorList>
            <person name="Ke Z."/>
        </authorList>
    </citation>
    <scope>NUCLEOTIDE SEQUENCE [LARGE SCALE GENOMIC DNA]</scope>
    <source>
        <strain evidence="2 3">LY-5</strain>
    </source>
</reference>
<comment type="caution">
    <text evidence="2">The sequence shown here is derived from an EMBL/GenBank/DDBJ whole genome shotgun (WGS) entry which is preliminary data.</text>
</comment>
<feature type="transmembrane region" description="Helical" evidence="1">
    <location>
        <begin position="21"/>
        <end position="44"/>
    </location>
</feature>
<dbReference type="Proteomes" id="UP001210231">
    <property type="component" value="Unassembled WGS sequence"/>
</dbReference>
<name>A0ABT4UHF4_9BACT</name>
<evidence type="ECO:0000313" key="3">
    <source>
        <dbReference type="Proteomes" id="UP001210231"/>
    </source>
</evidence>
<evidence type="ECO:0000256" key="1">
    <source>
        <dbReference type="SAM" id="Phobius"/>
    </source>
</evidence>
<proteinExistence type="predicted"/>
<protein>
    <submittedName>
        <fullName evidence="2">FtsL-like putative cell division protein</fullName>
    </submittedName>
</protein>
<keyword evidence="1" id="KW-1133">Transmembrane helix</keyword>
<dbReference type="EMBL" id="JAQGEF010000002">
    <property type="protein sequence ID" value="MDA3613655.1"/>
    <property type="molecule type" value="Genomic_DNA"/>
</dbReference>
<accession>A0ABT4UHF4</accession>
<gene>
    <name evidence="2" type="ORF">O3P16_02460</name>
</gene>
<keyword evidence="1" id="KW-0812">Transmembrane</keyword>